<evidence type="ECO:0000313" key="2">
    <source>
        <dbReference type="Proteomes" id="UP000305238"/>
    </source>
</evidence>
<dbReference type="RefSeq" id="WP_138634249.1">
    <property type="nucleotide sequence ID" value="NZ_VCKZ01000014.1"/>
</dbReference>
<keyword evidence="2" id="KW-1185">Reference proteome</keyword>
<comment type="caution">
    <text evidence="1">The sequence shown here is derived from an EMBL/GenBank/DDBJ whole genome shotgun (WGS) entry which is preliminary data.</text>
</comment>
<dbReference type="InterPro" id="IPR010520">
    <property type="entry name" value="FrsA-like"/>
</dbReference>
<sequence length="358" mass="38716">MNDVAELKRFAVVHARSGNLPGYREVLARIETDDGDAPGSWVGEWSAAAERLGAEGRVMDACRAYAMARFPYVDGPARQRALERCTAAFEQARPAGVERLDVETAGGLVRCWTAGLSADRPRPVLVIMGGIVTVKEQWAPVLARVGRLGMAGIVTEMPGTGENTLRYDAKSPRMLSAVLDAVAGRADASRAYAMTLSFSGHMALRAALDDSRIRGVITTGAPVREFFTDTAWRPRVPRITMDTLAHMAGVPADELGGELATFALSDAELAELAVPVRYVASSRDEIIPPAEAARLPSRVRDLRMLVHDDVHGSPAHTVETQLWCLRELVRMSGAGLPQRAVFDLLWRAARLRGALPGN</sequence>
<gene>
    <name evidence="1" type="ORF">ETD96_04075</name>
</gene>
<dbReference type="AlphaFoldDB" id="A0A5S4H9W4"/>
<proteinExistence type="predicted"/>
<dbReference type="SUPFAM" id="SSF53474">
    <property type="entry name" value="alpha/beta-Hydrolases"/>
    <property type="match status" value="1"/>
</dbReference>
<dbReference type="GO" id="GO:0016787">
    <property type="term" value="F:hydrolase activity"/>
    <property type="evidence" value="ECO:0007669"/>
    <property type="project" value="UniProtKB-KW"/>
</dbReference>
<dbReference type="Proteomes" id="UP000305238">
    <property type="component" value="Unassembled WGS sequence"/>
</dbReference>
<dbReference type="Pfam" id="PF06500">
    <property type="entry name" value="FrsA-like"/>
    <property type="match status" value="1"/>
</dbReference>
<dbReference type="Gene3D" id="3.40.50.1820">
    <property type="entry name" value="alpha/beta hydrolase"/>
    <property type="match status" value="1"/>
</dbReference>
<reference evidence="1 2" key="1">
    <citation type="submission" date="2019-05" db="EMBL/GenBank/DDBJ databases">
        <title>Draft genome sequence of Actinomadura geliboluensis A8036.</title>
        <authorList>
            <person name="Saricaoglu S."/>
            <person name="Isik K."/>
        </authorList>
    </citation>
    <scope>NUCLEOTIDE SEQUENCE [LARGE SCALE GENOMIC DNA]</scope>
    <source>
        <strain evidence="1 2">A8036</strain>
    </source>
</reference>
<evidence type="ECO:0000313" key="1">
    <source>
        <dbReference type="EMBL" id="TMR41766.1"/>
    </source>
</evidence>
<dbReference type="InterPro" id="IPR029058">
    <property type="entry name" value="AB_hydrolase_fold"/>
</dbReference>
<dbReference type="EMBL" id="VCKZ01000014">
    <property type="protein sequence ID" value="TMR41766.1"/>
    <property type="molecule type" value="Genomic_DNA"/>
</dbReference>
<keyword evidence="1" id="KW-0378">Hydrolase</keyword>
<name>A0A5S4H9W4_9ACTN</name>
<organism evidence="1 2">
    <name type="scientific">Actinomadura geliboluensis</name>
    <dbReference type="NCBI Taxonomy" id="882440"/>
    <lineage>
        <taxon>Bacteria</taxon>
        <taxon>Bacillati</taxon>
        <taxon>Actinomycetota</taxon>
        <taxon>Actinomycetes</taxon>
        <taxon>Streptosporangiales</taxon>
        <taxon>Thermomonosporaceae</taxon>
        <taxon>Actinomadura</taxon>
    </lineage>
</organism>
<accession>A0A5S4H9W4</accession>
<dbReference type="OrthoDB" id="5704902at2"/>
<protein>
    <submittedName>
        <fullName evidence="1">Alpha/beta hydrolase</fullName>
    </submittedName>
</protein>